<dbReference type="Pfam" id="PF12802">
    <property type="entry name" value="MarR_2"/>
    <property type="match status" value="1"/>
</dbReference>
<comment type="caution">
    <text evidence="2">The sequence shown here is derived from an EMBL/GenBank/DDBJ whole genome shotgun (WGS) entry which is preliminary data.</text>
</comment>
<evidence type="ECO:0000313" key="3">
    <source>
        <dbReference type="Proteomes" id="UP001363010"/>
    </source>
</evidence>
<accession>A0ABU8VUH4</accession>
<gene>
    <name evidence="2" type="ORF">WKW80_03500</name>
</gene>
<dbReference type="SMART" id="SM00347">
    <property type="entry name" value="HTH_MARR"/>
    <property type="match status" value="1"/>
</dbReference>
<dbReference type="PANTHER" id="PTHR33164">
    <property type="entry name" value="TRANSCRIPTIONAL REGULATOR, MARR FAMILY"/>
    <property type="match status" value="1"/>
</dbReference>
<organism evidence="2 3">
    <name type="scientific">Variovorax humicola</name>
    <dbReference type="NCBI Taxonomy" id="1769758"/>
    <lineage>
        <taxon>Bacteria</taxon>
        <taxon>Pseudomonadati</taxon>
        <taxon>Pseudomonadota</taxon>
        <taxon>Betaproteobacteria</taxon>
        <taxon>Burkholderiales</taxon>
        <taxon>Comamonadaceae</taxon>
        <taxon>Variovorax</taxon>
    </lineage>
</organism>
<dbReference type="InterPro" id="IPR036388">
    <property type="entry name" value="WH-like_DNA-bd_sf"/>
</dbReference>
<proteinExistence type="predicted"/>
<feature type="domain" description="HTH marR-type" evidence="1">
    <location>
        <begin position="23"/>
        <end position="156"/>
    </location>
</feature>
<dbReference type="RefSeq" id="WP_340362120.1">
    <property type="nucleotide sequence ID" value="NZ_JBBKZV010000001.1"/>
</dbReference>
<dbReference type="PROSITE" id="PS50995">
    <property type="entry name" value="HTH_MARR_2"/>
    <property type="match status" value="1"/>
</dbReference>
<dbReference type="EMBL" id="JBBKZV010000001">
    <property type="protein sequence ID" value="MEJ8821103.1"/>
    <property type="molecule type" value="Genomic_DNA"/>
</dbReference>
<name>A0ABU8VUH4_9BURK</name>
<dbReference type="Gene3D" id="1.10.10.10">
    <property type="entry name" value="Winged helix-like DNA-binding domain superfamily/Winged helix DNA-binding domain"/>
    <property type="match status" value="1"/>
</dbReference>
<dbReference type="InterPro" id="IPR000835">
    <property type="entry name" value="HTH_MarR-typ"/>
</dbReference>
<dbReference type="PANTHER" id="PTHR33164:SF89">
    <property type="entry name" value="MARR FAMILY REGULATORY PROTEIN"/>
    <property type="match status" value="1"/>
</dbReference>
<evidence type="ECO:0000313" key="2">
    <source>
        <dbReference type="EMBL" id="MEJ8821103.1"/>
    </source>
</evidence>
<sequence>MKSRRQILELGLDAQRSTARAQRVMLFRLLLANGLELRTRMDRQLAGSGLTTQQAMLLQVLEGQPEPPTLKQLAAILAMSHQNLKQIASALERKGFVAITPDERDGRVRRLHLTAQHHQLWKSRNADDHSEVARWTEVLSVGEVRGLVKGLEKLYHSLMDARDEADIASSARPPADDGLT</sequence>
<evidence type="ECO:0000259" key="1">
    <source>
        <dbReference type="PROSITE" id="PS50995"/>
    </source>
</evidence>
<dbReference type="Proteomes" id="UP001363010">
    <property type="component" value="Unassembled WGS sequence"/>
</dbReference>
<dbReference type="InterPro" id="IPR036390">
    <property type="entry name" value="WH_DNA-bd_sf"/>
</dbReference>
<protein>
    <submittedName>
        <fullName evidence="2">MarR family transcriptional regulator</fullName>
    </submittedName>
</protein>
<dbReference type="InterPro" id="IPR039422">
    <property type="entry name" value="MarR/SlyA-like"/>
</dbReference>
<reference evidence="2 3" key="1">
    <citation type="submission" date="2024-03" db="EMBL/GenBank/DDBJ databases">
        <title>Novel species of the genus Variovorax.</title>
        <authorList>
            <person name="Liu Q."/>
            <person name="Xin Y.-H."/>
        </authorList>
    </citation>
    <scope>NUCLEOTIDE SEQUENCE [LARGE SCALE GENOMIC DNA]</scope>
    <source>
        <strain evidence="2 3">KACC 18501</strain>
    </source>
</reference>
<keyword evidence="3" id="KW-1185">Reference proteome</keyword>
<dbReference type="SUPFAM" id="SSF46785">
    <property type="entry name" value="Winged helix' DNA-binding domain"/>
    <property type="match status" value="1"/>
</dbReference>